<reference evidence="1 2" key="1">
    <citation type="submission" date="2023-11" db="EMBL/GenBank/DDBJ databases">
        <title>Lentzea sokolovensis, sp. nov., Lentzea kristufkii, sp. nov., and Lentzea miocenensis, sp. nov., rare actinobacteria from Sokolov Coal Basin, Miocene lacustrine sediment, Czech Republic.</title>
        <authorList>
            <person name="Lara A."/>
            <person name="Kotroba L."/>
            <person name="Nouioui I."/>
            <person name="Neumann-Schaal M."/>
            <person name="Mast Y."/>
            <person name="Chronakova A."/>
        </authorList>
    </citation>
    <scope>NUCLEOTIDE SEQUENCE [LARGE SCALE GENOMIC DNA]</scope>
    <source>
        <strain evidence="1 2">BCCO 10_0856</strain>
    </source>
</reference>
<dbReference type="EMBL" id="JAXAVW010000005">
    <property type="protein sequence ID" value="MDX8030109.1"/>
    <property type="molecule type" value="Genomic_DNA"/>
</dbReference>
<organism evidence="1 2">
    <name type="scientific">Lentzea miocenica</name>
    <dbReference type="NCBI Taxonomy" id="3095431"/>
    <lineage>
        <taxon>Bacteria</taxon>
        <taxon>Bacillati</taxon>
        <taxon>Actinomycetota</taxon>
        <taxon>Actinomycetes</taxon>
        <taxon>Pseudonocardiales</taxon>
        <taxon>Pseudonocardiaceae</taxon>
        <taxon>Lentzea</taxon>
    </lineage>
</organism>
<dbReference type="Gene3D" id="3.30.530.20">
    <property type="match status" value="1"/>
</dbReference>
<evidence type="ECO:0000313" key="1">
    <source>
        <dbReference type="EMBL" id="MDX8030109.1"/>
    </source>
</evidence>
<name>A0ABU4SW16_9PSEU</name>
<gene>
    <name evidence="1" type="ORF">SK803_07790</name>
</gene>
<evidence type="ECO:0000313" key="2">
    <source>
        <dbReference type="Proteomes" id="UP001285521"/>
    </source>
</evidence>
<dbReference type="CDD" id="cd07812">
    <property type="entry name" value="SRPBCC"/>
    <property type="match status" value="1"/>
</dbReference>
<dbReference type="SUPFAM" id="SSF55961">
    <property type="entry name" value="Bet v1-like"/>
    <property type="match status" value="1"/>
</dbReference>
<dbReference type="InterPro" id="IPR019587">
    <property type="entry name" value="Polyketide_cyclase/dehydratase"/>
</dbReference>
<protein>
    <submittedName>
        <fullName evidence="1">SRPBCC family protein</fullName>
    </submittedName>
</protein>
<dbReference type="Pfam" id="PF10604">
    <property type="entry name" value="Polyketide_cyc2"/>
    <property type="match status" value="1"/>
</dbReference>
<sequence>MLATPVHSGTLERTAMKYTVSIEIALPLERVVQLLADPAHMPKWLRGLVLHEPLSGAHGQVGTKSRVVMQMGQQKFEGTETITRREPADLREIPAGSVVHFDREILGEGMWSAARERLTEAGPETTLWVSENEYRFSGLLMRLVGVLMPGAFRKQSRQHMQDFKAFAELGADVREAKD</sequence>
<accession>A0ABU4SW16</accession>
<dbReference type="InterPro" id="IPR023393">
    <property type="entry name" value="START-like_dom_sf"/>
</dbReference>
<dbReference type="Proteomes" id="UP001285521">
    <property type="component" value="Unassembled WGS sequence"/>
</dbReference>
<keyword evidence="2" id="KW-1185">Reference proteome</keyword>
<comment type="caution">
    <text evidence="1">The sequence shown here is derived from an EMBL/GenBank/DDBJ whole genome shotgun (WGS) entry which is preliminary data.</text>
</comment>
<dbReference type="RefSeq" id="WP_319965114.1">
    <property type="nucleotide sequence ID" value="NZ_JAXAVW010000005.1"/>
</dbReference>
<proteinExistence type="predicted"/>